<evidence type="ECO:0000256" key="1">
    <source>
        <dbReference type="SAM" id="Phobius"/>
    </source>
</evidence>
<evidence type="ECO:0000313" key="2">
    <source>
        <dbReference type="EMBL" id="KAI7727272.1"/>
    </source>
</evidence>
<evidence type="ECO:0000313" key="3">
    <source>
        <dbReference type="Proteomes" id="UP001206925"/>
    </source>
</evidence>
<protein>
    <submittedName>
        <fullName evidence="2">Uncharacterized protein</fullName>
    </submittedName>
</protein>
<sequence length="141" mass="15828">MRGLTTAKTVAYDPKPQAMAKTNRSAEHNCNIRLLGRRLRPDQGQTTAITYGCEAVSYSGFLPPLRFSLFLIFNACLTPLTGCNLVLLPRYMQQHNEVELSALGMGDHVVKKRKAQWHGLAEASRVFVFREEKAIFAPHLI</sequence>
<keyword evidence="1" id="KW-1133">Transmembrane helix</keyword>
<dbReference type="Proteomes" id="UP001206925">
    <property type="component" value="Unassembled WGS sequence"/>
</dbReference>
<feature type="transmembrane region" description="Helical" evidence="1">
    <location>
        <begin position="67"/>
        <end position="88"/>
    </location>
</feature>
<reference evidence="2" key="1">
    <citation type="submission" date="2022-06" db="EMBL/GenBank/DDBJ databases">
        <title>Uncovering the hologenomic basis of an extraordinary plant invasion.</title>
        <authorList>
            <person name="Bieker V.C."/>
            <person name="Martin M.D."/>
            <person name="Gilbert T."/>
            <person name="Hodgins K."/>
            <person name="Battlay P."/>
            <person name="Petersen B."/>
            <person name="Wilson J."/>
        </authorList>
    </citation>
    <scope>NUCLEOTIDE SEQUENCE</scope>
    <source>
        <strain evidence="2">AA19_3_7</strain>
        <tissue evidence="2">Leaf</tissue>
    </source>
</reference>
<organism evidence="2 3">
    <name type="scientific">Ambrosia artemisiifolia</name>
    <name type="common">Common ragweed</name>
    <dbReference type="NCBI Taxonomy" id="4212"/>
    <lineage>
        <taxon>Eukaryota</taxon>
        <taxon>Viridiplantae</taxon>
        <taxon>Streptophyta</taxon>
        <taxon>Embryophyta</taxon>
        <taxon>Tracheophyta</taxon>
        <taxon>Spermatophyta</taxon>
        <taxon>Magnoliopsida</taxon>
        <taxon>eudicotyledons</taxon>
        <taxon>Gunneridae</taxon>
        <taxon>Pentapetalae</taxon>
        <taxon>asterids</taxon>
        <taxon>campanulids</taxon>
        <taxon>Asterales</taxon>
        <taxon>Asteraceae</taxon>
        <taxon>Asteroideae</taxon>
        <taxon>Heliantheae alliance</taxon>
        <taxon>Heliantheae</taxon>
        <taxon>Ambrosia</taxon>
    </lineage>
</organism>
<keyword evidence="1" id="KW-0812">Transmembrane</keyword>
<keyword evidence="3" id="KW-1185">Reference proteome</keyword>
<proteinExistence type="predicted"/>
<dbReference type="AlphaFoldDB" id="A0AAD5G3X8"/>
<keyword evidence="1" id="KW-0472">Membrane</keyword>
<gene>
    <name evidence="2" type="ORF">M8C21_026933</name>
</gene>
<name>A0AAD5G3X8_AMBAR</name>
<accession>A0AAD5G3X8</accession>
<comment type="caution">
    <text evidence="2">The sequence shown here is derived from an EMBL/GenBank/DDBJ whole genome shotgun (WGS) entry which is preliminary data.</text>
</comment>
<dbReference type="EMBL" id="JAMZMK010011404">
    <property type="protein sequence ID" value="KAI7727272.1"/>
    <property type="molecule type" value="Genomic_DNA"/>
</dbReference>